<reference evidence="1 2" key="1">
    <citation type="submission" date="2021-01" db="EMBL/GenBank/DDBJ databases">
        <title>Genome public.</title>
        <authorList>
            <person name="Liu C."/>
            <person name="Sun Q."/>
        </authorList>
    </citation>
    <scope>NUCLEOTIDE SEQUENCE [LARGE SCALE GENOMIC DNA]</scope>
    <source>
        <strain evidence="1 2">YIM B02515</strain>
    </source>
</reference>
<dbReference type="RefSeq" id="WP_202750569.1">
    <property type="nucleotide sequence ID" value="NZ_JAESWC010000018.1"/>
</dbReference>
<organism evidence="1 2">
    <name type="scientific">Clostridium rhizosphaerae</name>
    <dbReference type="NCBI Taxonomy" id="2803861"/>
    <lineage>
        <taxon>Bacteria</taxon>
        <taxon>Bacillati</taxon>
        <taxon>Bacillota</taxon>
        <taxon>Clostridia</taxon>
        <taxon>Eubacteriales</taxon>
        <taxon>Clostridiaceae</taxon>
        <taxon>Clostridium</taxon>
    </lineage>
</organism>
<proteinExistence type="predicted"/>
<comment type="caution">
    <text evidence="1">The sequence shown here is derived from an EMBL/GenBank/DDBJ whole genome shotgun (WGS) entry which is preliminary data.</text>
</comment>
<name>A0ABS1TEV7_9CLOT</name>
<gene>
    <name evidence="1" type="ORF">JK636_19135</name>
</gene>
<accession>A0ABS1TEV7</accession>
<protein>
    <submittedName>
        <fullName evidence="1">Uncharacterized protein</fullName>
    </submittedName>
</protein>
<evidence type="ECO:0000313" key="2">
    <source>
        <dbReference type="Proteomes" id="UP000632377"/>
    </source>
</evidence>
<dbReference type="EMBL" id="JAESWC010000018">
    <property type="protein sequence ID" value="MBL4937825.1"/>
    <property type="molecule type" value="Genomic_DNA"/>
</dbReference>
<dbReference type="Proteomes" id="UP000632377">
    <property type="component" value="Unassembled WGS sequence"/>
</dbReference>
<evidence type="ECO:0000313" key="1">
    <source>
        <dbReference type="EMBL" id="MBL4937825.1"/>
    </source>
</evidence>
<keyword evidence="2" id="KW-1185">Reference proteome</keyword>
<sequence length="112" mass="12899">MSKLKALIPKEKQNEIDELTSRIDIDLIPWQKDSMCEGYFHTDVDLSTLSKELDYDIPQVIVKIRFDDTLKGQLLSYLGDIDIGHENVKSSFKRLRRYLGFTSRTSSLKGMG</sequence>